<feature type="region of interest" description="Disordered" evidence="5">
    <location>
        <begin position="432"/>
        <end position="476"/>
    </location>
</feature>
<feature type="transmembrane region" description="Helical" evidence="6">
    <location>
        <begin position="6"/>
        <end position="27"/>
    </location>
</feature>
<dbReference type="InterPro" id="IPR050562">
    <property type="entry name" value="FAD_mOase_fung"/>
</dbReference>
<accession>A0A9P3LUV5</accession>
<reference evidence="8" key="1">
    <citation type="submission" date="2021-11" db="EMBL/GenBank/DDBJ databases">
        <authorList>
            <person name="Herlambang A."/>
            <person name="Guo Y."/>
            <person name="Takashima Y."/>
            <person name="Nishizawa T."/>
        </authorList>
    </citation>
    <scope>NUCLEOTIDE SEQUENCE</scope>
    <source>
        <strain evidence="8">E1425</strain>
    </source>
</reference>
<evidence type="ECO:0000313" key="8">
    <source>
        <dbReference type="EMBL" id="GJJ71377.1"/>
    </source>
</evidence>
<keyword evidence="2" id="KW-0285">Flavoprotein</keyword>
<gene>
    <name evidence="8" type="ORF">EMPS_03727</name>
</gene>
<comment type="caution">
    <text evidence="8">The sequence shown here is derived from an EMBL/GenBank/DDBJ whole genome shotgun (WGS) entry which is preliminary data.</text>
</comment>
<dbReference type="Proteomes" id="UP000827284">
    <property type="component" value="Unassembled WGS sequence"/>
</dbReference>
<evidence type="ECO:0000256" key="1">
    <source>
        <dbReference type="ARBA" id="ARBA00007992"/>
    </source>
</evidence>
<feature type="compositionally biased region" description="Basic and acidic residues" evidence="5">
    <location>
        <begin position="447"/>
        <end position="466"/>
    </location>
</feature>
<dbReference type="SUPFAM" id="SSF51905">
    <property type="entry name" value="FAD/NAD(P)-binding domain"/>
    <property type="match status" value="1"/>
</dbReference>
<dbReference type="PANTHER" id="PTHR47356:SF2">
    <property type="entry name" value="FAD-BINDING DOMAIN-CONTAINING PROTEIN-RELATED"/>
    <property type="match status" value="1"/>
</dbReference>
<evidence type="ECO:0000256" key="4">
    <source>
        <dbReference type="ARBA" id="ARBA00023002"/>
    </source>
</evidence>
<dbReference type="InterPro" id="IPR002938">
    <property type="entry name" value="FAD-bd"/>
</dbReference>
<keyword evidence="3" id="KW-0274">FAD</keyword>
<evidence type="ECO:0000256" key="2">
    <source>
        <dbReference type="ARBA" id="ARBA00022630"/>
    </source>
</evidence>
<name>A0A9P3LUV5_9FUNG</name>
<sequence length="476" mass="53074">MSETTTSSPVVLIAGAGLSGLLLGALLERAGIEYYIFERANKVKPLGSAMVLGPTILAVFEQLGILEDLQKISLEFRAIELHNEKMEKLSTIQMKNDVEIGGYASQLFARPDLYELMLRQVPAEKILMSKKVLKVEEEDSKVHIHCSDGTSYMGDILVGADGAYSAVRQAAYKEMAAEGTLPKEDAADLVAGYTTMVGVTSAVDPEKYPQLKGDHSFFQCVVSGSGQSWRAMCVPGNRICWGLSHQYKSLAEGKKQMFMNSEWGPESNAAMIKDFYDLPCPYGGTMGDLIDATPEDLVSKVYLEHKMFETWYYKRSVLIGDACHKMLPSAGQGALNAMQDAVILANCLYDLKDNTQESITTAFQSYYDQRFEKANAQYQNSQVAAKVLMSATWIDRLIRTIAFKFIPQWIQQKSYEKTTSYRPQVTFLPRAPARGRGSVLPQLPSARYEKEEQERQKKQREQERGTQEGFLNAVAA</sequence>
<keyword evidence="4" id="KW-0560">Oxidoreductase</keyword>
<dbReference type="EMBL" id="BQFW01000005">
    <property type="protein sequence ID" value="GJJ71377.1"/>
    <property type="molecule type" value="Genomic_DNA"/>
</dbReference>
<dbReference type="PANTHER" id="PTHR47356">
    <property type="entry name" value="FAD-DEPENDENT MONOOXYGENASE ASQG-RELATED"/>
    <property type="match status" value="1"/>
</dbReference>
<dbReference type="GO" id="GO:0004497">
    <property type="term" value="F:monooxygenase activity"/>
    <property type="evidence" value="ECO:0007669"/>
    <property type="project" value="InterPro"/>
</dbReference>
<feature type="domain" description="FAD-binding" evidence="7">
    <location>
        <begin position="298"/>
        <end position="350"/>
    </location>
</feature>
<reference evidence="8" key="2">
    <citation type="journal article" date="2022" name="Microbiol. Resour. Announc.">
        <title>Whole-Genome Sequence of Entomortierella parvispora E1425, a Mucoromycotan Fungus Associated with Burkholderiaceae-Related Endosymbiotic Bacteria.</title>
        <authorList>
            <person name="Herlambang A."/>
            <person name="Guo Y."/>
            <person name="Takashima Y."/>
            <person name="Narisawa K."/>
            <person name="Ohta H."/>
            <person name="Nishizawa T."/>
        </authorList>
    </citation>
    <scope>NUCLEOTIDE SEQUENCE</scope>
    <source>
        <strain evidence="8">E1425</strain>
    </source>
</reference>
<feature type="domain" description="FAD-binding" evidence="7">
    <location>
        <begin position="11"/>
        <end position="191"/>
    </location>
</feature>
<keyword evidence="6" id="KW-0472">Membrane</keyword>
<feature type="transmembrane region" description="Helical" evidence="6">
    <location>
        <begin position="48"/>
        <end position="66"/>
    </location>
</feature>
<proteinExistence type="inferred from homology"/>
<dbReference type="PRINTS" id="PR00420">
    <property type="entry name" value="RNGMNOXGNASE"/>
</dbReference>
<protein>
    <recommendedName>
        <fullName evidence="7">FAD-binding domain-containing protein</fullName>
    </recommendedName>
</protein>
<dbReference type="Pfam" id="PF01494">
    <property type="entry name" value="FAD_binding_3"/>
    <property type="match status" value="2"/>
</dbReference>
<evidence type="ECO:0000256" key="5">
    <source>
        <dbReference type="SAM" id="MobiDB-lite"/>
    </source>
</evidence>
<comment type="similarity">
    <text evidence="1">Belongs to the paxM FAD-dependent monooxygenase family.</text>
</comment>
<dbReference type="GO" id="GO:0071949">
    <property type="term" value="F:FAD binding"/>
    <property type="evidence" value="ECO:0007669"/>
    <property type="project" value="InterPro"/>
</dbReference>
<dbReference type="AlphaFoldDB" id="A0A9P3LUV5"/>
<dbReference type="OrthoDB" id="655030at2759"/>
<evidence type="ECO:0000256" key="6">
    <source>
        <dbReference type="SAM" id="Phobius"/>
    </source>
</evidence>
<keyword evidence="6" id="KW-0812">Transmembrane</keyword>
<dbReference type="Gene3D" id="3.50.50.60">
    <property type="entry name" value="FAD/NAD(P)-binding domain"/>
    <property type="match status" value="1"/>
</dbReference>
<keyword evidence="9" id="KW-1185">Reference proteome</keyword>
<evidence type="ECO:0000256" key="3">
    <source>
        <dbReference type="ARBA" id="ARBA00022827"/>
    </source>
</evidence>
<keyword evidence="6" id="KW-1133">Transmembrane helix</keyword>
<organism evidence="8 9">
    <name type="scientific">Entomortierella parvispora</name>
    <dbReference type="NCBI Taxonomy" id="205924"/>
    <lineage>
        <taxon>Eukaryota</taxon>
        <taxon>Fungi</taxon>
        <taxon>Fungi incertae sedis</taxon>
        <taxon>Mucoromycota</taxon>
        <taxon>Mortierellomycotina</taxon>
        <taxon>Mortierellomycetes</taxon>
        <taxon>Mortierellales</taxon>
        <taxon>Mortierellaceae</taxon>
        <taxon>Entomortierella</taxon>
    </lineage>
</organism>
<evidence type="ECO:0000259" key="7">
    <source>
        <dbReference type="Pfam" id="PF01494"/>
    </source>
</evidence>
<dbReference type="InterPro" id="IPR036188">
    <property type="entry name" value="FAD/NAD-bd_sf"/>
</dbReference>
<evidence type="ECO:0000313" key="9">
    <source>
        <dbReference type="Proteomes" id="UP000827284"/>
    </source>
</evidence>